<evidence type="ECO:0000313" key="2">
    <source>
        <dbReference type="Proteomes" id="UP001157006"/>
    </source>
</evidence>
<organism evidence="1 2">
    <name type="scientific">Vicia faba</name>
    <name type="common">Broad bean</name>
    <name type="synonym">Faba vulgaris</name>
    <dbReference type="NCBI Taxonomy" id="3906"/>
    <lineage>
        <taxon>Eukaryota</taxon>
        <taxon>Viridiplantae</taxon>
        <taxon>Streptophyta</taxon>
        <taxon>Embryophyta</taxon>
        <taxon>Tracheophyta</taxon>
        <taxon>Spermatophyta</taxon>
        <taxon>Magnoliopsida</taxon>
        <taxon>eudicotyledons</taxon>
        <taxon>Gunneridae</taxon>
        <taxon>Pentapetalae</taxon>
        <taxon>rosids</taxon>
        <taxon>fabids</taxon>
        <taxon>Fabales</taxon>
        <taxon>Fabaceae</taxon>
        <taxon>Papilionoideae</taxon>
        <taxon>50 kb inversion clade</taxon>
        <taxon>NPAAA clade</taxon>
        <taxon>Hologalegina</taxon>
        <taxon>IRL clade</taxon>
        <taxon>Fabeae</taxon>
        <taxon>Vicia</taxon>
    </lineage>
</organism>
<proteinExistence type="predicted"/>
<evidence type="ECO:0008006" key="3">
    <source>
        <dbReference type="Google" id="ProtNLM"/>
    </source>
</evidence>
<sequence>MYGMDVDNSFYFCDHEENIQHLFFGCDTLKLIWKNMLAWIQVRHEPAEWDEKLNWLCRKGKSSSWKSMLLKLAATETVYNVWKHRNETIFQKEVKDRNIENDIIENIVYRG</sequence>
<reference evidence="1 2" key="1">
    <citation type="submission" date="2023-01" db="EMBL/GenBank/DDBJ databases">
        <authorList>
            <person name="Kreplak J."/>
        </authorList>
    </citation>
    <scope>NUCLEOTIDE SEQUENCE [LARGE SCALE GENOMIC DNA]</scope>
</reference>
<dbReference type="EMBL" id="OX451737">
    <property type="protein sequence ID" value="CAI8595822.1"/>
    <property type="molecule type" value="Genomic_DNA"/>
</dbReference>
<gene>
    <name evidence="1" type="ORF">VFH_II004240</name>
</gene>
<keyword evidence="2" id="KW-1185">Reference proteome</keyword>
<dbReference type="Proteomes" id="UP001157006">
    <property type="component" value="Chromosome 2"/>
</dbReference>
<evidence type="ECO:0000313" key="1">
    <source>
        <dbReference type="EMBL" id="CAI8595822.1"/>
    </source>
</evidence>
<name>A0AAV0ZDE3_VICFA</name>
<protein>
    <recommendedName>
        <fullName evidence="3">Reverse transcriptase zinc-binding domain-containing protein</fullName>
    </recommendedName>
</protein>
<accession>A0AAV0ZDE3</accession>
<dbReference type="AlphaFoldDB" id="A0AAV0ZDE3"/>